<keyword evidence="1" id="KW-0808">Transferase</keyword>
<reference evidence="1 2" key="1">
    <citation type="submission" date="2019-02" db="EMBL/GenBank/DDBJ databases">
        <title>Genome sequencing of Clostridium botulinum clinical isolates.</title>
        <authorList>
            <person name="Brunt J."/>
            <person name="Van Vliet A.H.M."/>
            <person name="Stringer S.C."/>
            <person name="Grant K.A."/>
            <person name="Carter A.C."/>
            <person name="Peck M.W."/>
        </authorList>
    </citation>
    <scope>NUCLEOTIDE SEQUENCE [LARGE SCALE GENOMIC DNA]</scope>
    <source>
        <strain evidence="1 2">H142660711</strain>
    </source>
</reference>
<dbReference type="GO" id="GO:0016740">
    <property type="term" value="F:transferase activity"/>
    <property type="evidence" value="ECO:0007669"/>
    <property type="project" value="UniProtKB-KW"/>
</dbReference>
<comment type="caution">
    <text evidence="1">The sequence shown here is derived from an EMBL/GenBank/DDBJ whole genome shotgun (WGS) entry which is preliminary data.</text>
</comment>
<dbReference type="AlphaFoldDB" id="A0A846I937"/>
<gene>
    <name evidence="1" type="ORF">EXM69_16135</name>
</gene>
<accession>A0A846I937</accession>
<evidence type="ECO:0000313" key="1">
    <source>
        <dbReference type="EMBL" id="NEZ93436.1"/>
    </source>
</evidence>
<sequence length="59" mass="7164">MITLDYIREKNKNERSFLNTKINNNTLSTKEYEEGREVFAQFVNPINKRSLYNYFNILK</sequence>
<protein>
    <submittedName>
        <fullName evidence="1">Spermidine acetyltransferase</fullName>
    </submittedName>
</protein>
<evidence type="ECO:0000313" key="2">
    <source>
        <dbReference type="Proteomes" id="UP000473887"/>
    </source>
</evidence>
<organism evidence="1 2">
    <name type="scientific">Clostridium botulinum</name>
    <dbReference type="NCBI Taxonomy" id="1491"/>
    <lineage>
        <taxon>Bacteria</taxon>
        <taxon>Bacillati</taxon>
        <taxon>Bacillota</taxon>
        <taxon>Clostridia</taxon>
        <taxon>Eubacteriales</taxon>
        <taxon>Clostridiaceae</taxon>
        <taxon>Clostridium</taxon>
    </lineage>
</organism>
<dbReference type="Proteomes" id="UP000473887">
    <property type="component" value="Unassembled WGS sequence"/>
</dbReference>
<proteinExistence type="predicted"/>
<name>A0A846I937_CLOBO</name>
<dbReference type="EMBL" id="SGKC01000039">
    <property type="protein sequence ID" value="NEZ93436.1"/>
    <property type="molecule type" value="Genomic_DNA"/>
</dbReference>